<dbReference type="GO" id="GO:0016874">
    <property type="term" value="F:ligase activity"/>
    <property type="evidence" value="ECO:0007669"/>
    <property type="project" value="UniProtKB-KW"/>
</dbReference>
<evidence type="ECO:0000313" key="7">
    <source>
        <dbReference type="EMBL" id="KAK6498034.1"/>
    </source>
</evidence>
<dbReference type="Proteomes" id="UP001307849">
    <property type="component" value="Unassembled WGS sequence"/>
</dbReference>
<feature type="domain" description="BPL/LPL catalytic" evidence="6">
    <location>
        <begin position="67"/>
        <end position="265"/>
    </location>
</feature>
<keyword evidence="7" id="KW-0436">Ligase</keyword>
<protein>
    <recommendedName>
        <fullName evidence="4">Putative lipoate-protein ligase A</fullName>
    </recommendedName>
</protein>
<evidence type="ECO:0000259" key="6">
    <source>
        <dbReference type="PROSITE" id="PS51733"/>
    </source>
</evidence>
<evidence type="ECO:0000256" key="5">
    <source>
        <dbReference type="SAM" id="MobiDB-lite"/>
    </source>
</evidence>
<evidence type="ECO:0000256" key="1">
    <source>
        <dbReference type="ARBA" id="ARBA00003253"/>
    </source>
</evidence>
<dbReference type="GO" id="GO:0005739">
    <property type="term" value="C:mitochondrion"/>
    <property type="evidence" value="ECO:0007669"/>
    <property type="project" value="TreeGrafter"/>
</dbReference>
<evidence type="ECO:0000256" key="2">
    <source>
        <dbReference type="ARBA" id="ARBA00005085"/>
    </source>
</evidence>
<comment type="similarity">
    <text evidence="3">Belongs to the LplA family.</text>
</comment>
<reference evidence="7 8" key="1">
    <citation type="submission" date="2019-10" db="EMBL/GenBank/DDBJ databases">
        <authorList>
            <person name="Palmer J.M."/>
        </authorList>
    </citation>
    <scope>NUCLEOTIDE SEQUENCE [LARGE SCALE GENOMIC DNA]</scope>
    <source>
        <strain evidence="7 8">TWF506</strain>
    </source>
</reference>
<dbReference type="InterPro" id="IPR045864">
    <property type="entry name" value="aa-tRNA-synth_II/BPL/LPL"/>
</dbReference>
<dbReference type="PANTHER" id="PTHR12561">
    <property type="entry name" value="LIPOATE-PROTEIN LIGASE"/>
    <property type="match status" value="1"/>
</dbReference>
<dbReference type="GO" id="GO:0009249">
    <property type="term" value="P:protein lipoylation"/>
    <property type="evidence" value="ECO:0007669"/>
    <property type="project" value="InterPro"/>
</dbReference>
<sequence>MSPSRGLRFIHLPRHVTSIRNYSTTPAPKSPIELLRLSPHRLHIYRSNSTNPFFNLSAEDYLLRHSPASSTLLFTYTNTPSIIIGRNQNIWSEVNVPLLNTPEYNSTVQLVRRRSGGGTVYHDLGNLCWSVIMPRKSFDRDFYANVVVKALHSMEVNTAMVNDRHDIILRRLTTSPDTGKVRMRDKKVSGSAYKIIRERAYHHATLLLNSDLANISALLRSPLKEFITTKGVESVRSPVENIGVEKEELVEKIEEEFLKANEWKEGEEEVVRVTLEEEETLKARDYIREGMMELQSQKWLYSQTPEFTLSLPPGKPLPELPSLPGFQPVLPTTSKLTLLSTTSTLQNIQISSSPDPSFSFVQSQESHIRLLNTPFNGPQINQKLQEINSLPDDFKQDVGRWLEHAIGGWGGEENVDLWSDGKGGKSLRLRAAEKKEEERRRRIKESRRNYRVKQRTPVIQKNQVAPSQTKDITTTPEQ</sequence>
<dbReference type="SUPFAM" id="SSF55681">
    <property type="entry name" value="Class II aaRS and biotin synthetases"/>
    <property type="match status" value="1"/>
</dbReference>
<dbReference type="AlphaFoldDB" id="A0AAN8NFJ8"/>
<comment type="pathway">
    <text evidence="2">Protein modification; protein lipoylation via exogenous pathway; protein N(6)-(lipoyl)lysine from lipoate: step 2/2.</text>
</comment>
<feature type="compositionally biased region" description="Polar residues" evidence="5">
    <location>
        <begin position="457"/>
        <end position="478"/>
    </location>
</feature>
<name>A0AAN8NFJ8_9PEZI</name>
<accession>A0AAN8NFJ8</accession>
<comment type="function">
    <text evidence="1">Catalyzes both the ATP-dependent activation of exogenously supplied lipoate to lipoyl-AMP and the transfer of the activated lipoyl onto the lipoyl domains of lipoate-dependent enzymes.</text>
</comment>
<dbReference type="Gene3D" id="3.30.930.10">
    <property type="entry name" value="Bira Bifunctional Protein, Domain 2"/>
    <property type="match status" value="1"/>
</dbReference>
<gene>
    <name evidence="7" type="primary">AIM22_1</name>
    <name evidence="7" type="ORF">TWF506_004279</name>
</gene>
<dbReference type="NCBIfam" id="TIGR00545">
    <property type="entry name" value="lipoyltrans"/>
    <property type="match status" value="1"/>
</dbReference>
<evidence type="ECO:0000256" key="4">
    <source>
        <dbReference type="ARBA" id="ARBA00015925"/>
    </source>
</evidence>
<comment type="caution">
    <text evidence="7">The sequence shown here is derived from an EMBL/GenBank/DDBJ whole genome shotgun (WGS) entry which is preliminary data.</text>
</comment>
<feature type="compositionally biased region" description="Basic and acidic residues" evidence="5">
    <location>
        <begin position="430"/>
        <end position="440"/>
    </location>
</feature>
<organism evidence="7 8">
    <name type="scientific">Arthrobotrys conoides</name>
    <dbReference type="NCBI Taxonomy" id="74498"/>
    <lineage>
        <taxon>Eukaryota</taxon>
        <taxon>Fungi</taxon>
        <taxon>Dikarya</taxon>
        <taxon>Ascomycota</taxon>
        <taxon>Pezizomycotina</taxon>
        <taxon>Orbiliomycetes</taxon>
        <taxon>Orbiliales</taxon>
        <taxon>Orbiliaceae</taxon>
        <taxon>Arthrobotrys</taxon>
    </lineage>
</organism>
<dbReference type="GO" id="GO:0017118">
    <property type="term" value="F:lipoyltransferase activity"/>
    <property type="evidence" value="ECO:0007669"/>
    <property type="project" value="TreeGrafter"/>
</dbReference>
<feature type="region of interest" description="Disordered" evidence="5">
    <location>
        <begin position="430"/>
        <end position="478"/>
    </location>
</feature>
<keyword evidence="8" id="KW-1185">Reference proteome</keyword>
<dbReference type="PROSITE" id="PS51733">
    <property type="entry name" value="BPL_LPL_CATALYTIC"/>
    <property type="match status" value="1"/>
</dbReference>
<dbReference type="CDD" id="cd16443">
    <property type="entry name" value="LplA"/>
    <property type="match status" value="1"/>
</dbReference>
<proteinExistence type="inferred from homology"/>
<evidence type="ECO:0000313" key="8">
    <source>
        <dbReference type="Proteomes" id="UP001307849"/>
    </source>
</evidence>
<feature type="compositionally biased region" description="Basic residues" evidence="5">
    <location>
        <begin position="441"/>
        <end position="454"/>
    </location>
</feature>
<dbReference type="Pfam" id="PF21948">
    <property type="entry name" value="LplA-B_cat"/>
    <property type="match status" value="1"/>
</dbReference>
<dbReference type="EMBL" id="JAVHJM010000014">
    <property type="protein sequence ID" value="KAK6498034.1"/>
    <property type="molecule type" value="Genomic_DNA"/>
</dbReference>
<dbReference type="InterPro" id="IPR004143">
    <property type="entry name" value="BPL_LPL_catalytic"/>
</dbReference>
<dbReference type="PANTHER" id="PTHR12561:SF3">
    <property type="entry name" value="LIPOYLTRANSFERASE 1, MITOCHONDRIAL"/>
    <property type="match status" value="1"/>
</dbReference>
<evidence type="ECO:0000256" key="3">
    <source>
        <dbReference type="ARBA" id="ARBA00008242"/>
    </source>
</evidence>
<dbReference type="InterPro" id="IPR004562">
    <property type="entry name" value="LipoylTrfase_LipoateP_Ligase"/>
</dbReference>